<dbReference type="AlphaFoldDB" id="A0A9W7WTN3"/>
<dbReference type="PANTHER" id="PTHR45080:SF8">
    <property type="entry name" value="IG-LIKE DOMAIN-CONTAINING PROTEIN"/>
    <property type="match status" value="1"/>
</dbReference>
<dbReference type="PROSITE" id="PS50835">
    <property type="entry name" value="IG_LIKE"/>
    <property type="match status" value="1"/>
</dbReference>
<dbReference type="GO" id="GO:0005886">
    <property type="term" value="C:plasma membrane"/>
    <property type="evidence" value="ECO:0007669"/>
    <property type="project" value="TreeGrafter"/>
</dbReference>
<sequence length="138" mass="15167">MSDYLLIDQVSDNSNTVKERAARERPSKVPAETERSGSAEGSAVRLECRGSAFPEPFIIWSKNGKQLKDGPKYRCIFEDPDLVALVVRDGVLDDLGRYTVTIKDPSDQTSGSACIIVEVPAKVNKGPENVKTKVPLWC</sequence>
<feature type="compositionally biased region" description="Basic and acidic residues" evidence="3">
    <location>
        <begin position="17"/>
        <end position="37"/>
    </location>
</feature>
<dbReference type="SUPFAM" id="SSF48726">
    <property type="entry name" value="Immunoglobulin"/>
    <property type="match status" value="1"/>
</dbReference>
<protein>
    <submittedName>
        <fullName evidence="5">CAVP-target protein-like</fullName>
    </submittedName>
</protein>
<keyword evidence="6" id="KW-1185">Reference proteome</keyword>
<dbReference type="EMBL" id="JAFHDT010000006">
    <property type="protein sequence ID" value="KAI7808440.1"/>
    <property type="molecule type" value="Genomic_DNA"/>
</dbReference>
<dbReference type="PANTHER" id="PTHR45080">
    <property type="entry name" value="CONTACTIN 5"/>
    <property type="match status" value="1"/>
</dbReference>
<dbReference type="GO" id="GO:0007156">
    <property type="term" value="P:homophilic cell adhesion via plasma membrane adhesion molecules"/>
    <property type="evidence" value="ECO:0007669"/>
    <property type="project" value="TreeGrafter"/>
</dbReference>
<evidence type="ECO:0000313" key="6">
    <source>
        <dbReference type="Proteomes" id="UP001059041"/>
    </source>
</evidence>
<evidence type="ECO:0000256" key="3">
    <source>
        <dbReference type="SAM" id="MobiDB-lite"/>
    </source>
</evidence>
<dbReference type="InterPro" id="IPR007110">
    <property type="entry name" value="Ig-like_dom"/>
</dbReference>
<evidence type="ECO:0000259" key="4">
    <source>
        <dbReference type="PROSITE" id="PS50835"/>
    </source>
</evidence>
<gene>
    <name evidence="5" type="ORF">IRJ41_004935</name>
</gene>
<dbReference type="InterPro" id="IPR013098">
    <property type="entry name" value="Ig_I-set"/>
</dbReference>
<organism evidence="5 6">
    <name type="scientific">Triplophysa rosa</name>
    <name type="common">Cave loach</name>
    <dbReference type="NCBI Taxonomy" id="992332"/>
    <lineage>
        <taxon>Eukaryota</taxon>
        <taxon>Metazoa</taxon>
        <taxon>Chordata</taxon>
        <taxon>Craniata</taxon>
        <taxon>Vertebrata</taxon>
        <taxon>Euteleostomi</taxon>
        <taxon>Actinopterygii</taxon>
        <taxon>Neopterygii</taxon>
        <taxon>Teleostei</taxon>
        <taxon>Ostariophysi</taxon>
        <taxon>Cypriniformes</taxon>
        <taxon>Nemacheilidae</taxon>
        <taxon>Triplophysa</taxon>
    </lineage>
</organism>
<dbReference type="Proteomes" id="UP001059041">
    <property type="component" value="Linkage Group LG6"/>
</dbReference>
<accession>A0A9W7WTN3</accession>
<dbReference type="InterPro" id="IPR050958">
    <property type="entry name" value="Cell_Adh-Cytoskel_Orgn"/>
</dbReference>
<proteinExistence type="predicted"/>
<dbReference type="Gene3D" id="2.60.40.10">
    <property type="entry name" value="Immunoglobulins"/>
    <property type="match status" value="1"/>
</dbReference>
<dbReference type="InterPro" id="IPR013783">
    <property type="entry name" value="Ig-like_fold"/>
</dbReference>
<evidence type="ECO:0000313" key="5">
    <source>
        <dbReference type="EMBL" id="KAI7808440.1"/>
    </source>
</evidence>
<dbReference type="InterPro" id="IPR036179">
    <property type="entry name" value="Ig-like_dom_sf"/>
</dbReference>
<feature type="region of interest" description="Disordered" evidence="3">
    <location>
        <begin position="15"/>
        <end position="42"/>
    </location>
</feature>
<name>A0A9W7WTN3_TRIRA</name>
<comment type="caution">
    <text evidence="5">The sequence shown here is derived from an EMBL/GenBank/DDBJ whole genome shotgun (WGS) entry which is preliminary data.</text>
</comment>
<feature type="domain" description="Ig-like" evidence="4">
    <location>
        <begin position="26"/>
        <end position="112"/>
    </location>
</feature>
<keyword evidence="1" id="KW-0732">Signal</keyword>
<dbReference type="Pfam" id="PF07679">
    <property type="entry name" value="I-set"/>
    <property type="match status" value="1"/>
</dbReference>
<keyword evidence="2" id="KW-1015">Disulfide bond</keyword>
<evidence type="ECO:0000256" key="1">
    <source>
        <dbReference type="ARBA" id="ARBA00022729"/>
    </source>
</evidence>
<evidence type="ECO:0000256" key="2">
    <source>
        <dbReference type="ARBA" id="ARBA00023157"/>
    </source>
</evidence>
<reference evidence="5" key="1">
    <citation type="submission" date="2021-02" db="EMBL/GenBank/DDBJ databases">
        <title>Comparative genomics reveals that relaxation of natural selection precedes convergent phenotypic evolution of cavefish.</title>
        <authorList>
            <person name="Peng Z."/>
        </authorList>
    </citation>
    <scope>NUCLEOTIDE SEQUENCE</scope>
    <source>
        <tissue evidence="5">Muscle</tissue>
    </source>
</reference>